<evidence type="ECO:0000313" key="2">
    <source>
        <dbReference type="EMBL" id="QJA54662.1"/>
    </source>
</evidence>
<evidence type="ECO:0000256" key="1">
    <source>
        <dbReference type="SAM" id="Phobius"/>
    </source>
</evidence>
<dbReference type="EMBL" id="MT144721">
    <property type="protein sequence ID" value="QJH98201.1"/>
    <property type="molecule type" value="Genomic_DNA"/>
</dbReference>
<name>A0A6H2A4M1_9ZZZZ</name>
<reference evidence="2" key="1">
    <citation type="submission" date="2020-03" db="EMBL/GenBank/DDBJ databases">
        <title>The deep terrestrial virosphere.</title>
        <authorList>
            <person name="Holmfeldt K."/>
            <person name="Nilsson E."/>
            <person name="Simone D."/>
            <person name="Lopez-Fernandez M."/>
            <person name="Wu X."/>
            <person name="de Brujin I."/>
            <person name="Lundin D."/>
            <person name="Andersson A."/>
            <person name="Bertilsson S."/>
            <person name="Dopson M."/>
        </authorList>
    </citation>
    <scope>NUCLEOTIDE SEQUENCE</scope>
    <source>
        <strain evidence="2">TM448A05439</strain>
        <strain evidence="3">TM448B01247</strain>
    </source>
</reference>
<dbReference type="AlphaFoldDB" id="A0A6H2A4M1"/>
<keyword evidence="1" id="KW-0812">Transmembrane</keyword>
<sequence length="49" mass="5520">MSVLQVLGIAVLIITILTVPVYLSNKKARQMDDSKFRCQIVGMRKGKKK</sequence>
<keyword evidence="1" id="KW-1133">Transmembrane helix</keyword>
<dbReference type="EMBL" id="MT144526">
    <property type="protein sequence ID" value="QJA54662.1"/>
    <property type="molecule type" value="Genomic_DNA"/>
</dbReference>
<protein>
    <submittedName>
        <fullName evidence="2">Uncharacterized protein</fullName>
    </submittedName>
</protein>
<keyword evidence="1" id="KW-0472">Membrane</keyword>
<gene>
    <name evidence="2" type="ORF">TM448A05439_0011</name>
    <name evidence="3" type="ORF">TM448B01247_0020</name>
</gene>
<proteinExistence type="predicted"/>
<organism evidence="2">
    <name type="scientific">viral metagenome</name>
    <dbReference type="NCBI Taxonomy" id="1070528"/>
    <lineage>
        <taxon>unclassified sequences</taxon>
        <taxon>metagenomes</taxon>
        <taxon>organismal metagenomes</taxon>
    </lineage>
</organism>
<feature type="transmembrane region" description="Helical" evidence="1">
    <location>
        <begin position="6"/>
        <end position="23"/>
    </location>
</feature>
<evidence type="ECO:0000313" key="3">
    <source>
        <dbReference type="EMBL" id="QJH98201.1"/>
    </source>
</evidence>
<accession>A0A6H2A4M1</accession>